<dbReference type="PANTHER" id="PTHR32182:SF22">
    <property type="entry name" value="ATP-DEPENDENT ENDONUCLEASE, OLD FAMILY-RELATED"/>
    <property type="match status" value="1"/>
</dbReference>
<dbReference type="Gene3D" id="3.40.50.300">
    <property type="entry name" value="P-loop containing nucleotide triphosphate hydrolases"/>
    <property type="match status" value="2"/>
</dbReference>
<accession>A0ABT4SLE7</accession>
<keyword evidence="1" id="KW-0742">SOS response</keyword>
<dbReference type="Pfam" id="PF13175">
    <property type="entry name" value="AAA_15"/>
    <property type="match status" value="1"/>
</dbReference>
<dbReference type="Pfam" id="PF13304">
    <property type="entry name" value="AAA_21"/>
    <property type="match status" value="1"/>
</dbReference>
<evidence type="ECO:0000256" key="1">
    <source>
        <dbReference type="ARBA" id="ARBA00023236"/>
    </source>
</evidence>
<sequence length="386" mass="42363">MLTRIEIDGFKSFLDFELDVPPFLALVGPNSSGKSNLLDALDFVATTARSGQDALLTAKRGRAHQLFHQAVEGGGASAFEIRLTLLSEYGSELWPIHLDTIARNPAEPVVEQFGTYGWNAGELDRLPQAVKARCRDEISVAPGDEEDEDTDLVLMDAASAVDWRWYEPDPRAMRAVASAADRRPLRSDGANLAAVLGRLHETEALDPLVLDLAALIPDVAGLVPYLDVRRQEWSFDLVIGGQGQVSSALLSDGTLRILGLLAALHDPVHPGVLLIEEIENGLHPSRLAELLRRIRRLVTDLNDPRALLRPLRQVILTTHSPVVVSELYRLQPESLVFLDSAVRVDPERAVMSRVTVAKPVRAEGEPGTFVSPRQVRRYLSAVETPT</sequence>
<feature type="domain" description="ATPase AAA-type core" evidence="3">
    <location>
        <begin position="177"/>
        <end position="325"/>
    </location>
</feature>
<dbReference type="InterPro" id="IPR027417">
    <property type="entry name" value="P-loop_NTPase"/>
</dbReference>
<protein>
    <submittedName>
        <fullName evidence="4">AAA family ATPase</fullName>
    </submittedName>
</protein>
<gene>
    <name evidence="4" type="ORF">OUY22_32035</name>
</gene>
<dbReference type="InterPro" id="IPR003959">
    <property type="entry name" value="ATPase_AAA_core"/>
</dbReference>
<keyword evidence="5" id="KW-1185">Reference proteome</keyword>
<dbReference type="EMBL" id="JAPNNL010000200">
    <property type="protein sequence ID" value="MDA0638063.1"/>
    <property type="molecule type" value="Genomic_DNA"/>
</dbReference>
<evidence type="ECO:0000313" key="4">
    <source>
        <dbReference type="EMBL" id="MDA0638063.1"/>
    </source>
</evidence>
<evidence type="ECO:0000313" key="5">
    <source>
        <dbReference type="Proteomes" id="UP001144036"/>
    </source>
</evidence>
<dbReference type="InterPro" id="IPR014555">
    <property type="entry name" value="RecF-like"/>
</dbReference>
<dbReference type="PIRSF" id="PIRSF029347">
    <property type="entry name" value="RecF"/>
    <property type="match status" value="1"/>
</dbReference>
<reference evidence="4" key="1">
    <citation type="submission" date="2022-11" db="EMBL/GenBank/DDBJ databases">
        <title>Nonomuraea corallina sp. nov., a new species of the genus Nonomuraea isolated from sea side sediment in Thai sea.</title>
        <authorList>
            <person name="Ngamcharungchit C."/>
            <person name="Matsumoto A."/>
            <person name="Suriyachadkun C."/>
            <person name="Panbangred W."/>
            <person name="Inahashi Y."/>
            <person name="Intra B."/>
        </authorList>
    </citation>
    <scope>NUCLEOTIDE SEQUENCE</scope>
    <source>
        <strain evidence="4">MCN248</strain>
    </source>
</reference>
<name>A0ABT4SLE7_9ACTN</name>
<proteinExistence type="predicted"/>
<dbReference type="RefSeq" id="WP_270158984.1">
    <property type="nucleotide sequence ID" value="NZ_JAPNNL010000200.1"/>
</dbReference>
<dbReference type="InterPro" id="IPR041685">
    <property type="entry name" value="AAA_GajA/Old/RecF-like"/>
</dbReference>
<dbReference type="Proteomes" id="UP001144036">
    <property type="component" value="Unassembled WGS sequence"/>
</dbReference>
<comment type="caution">
    <text evidence="4">The sequence shown here is derived from an EMBL/GenBank/DDBJ whole genome shotgun (WGS) entry which is preliminary data.</text>
</comment>
<feature type="domain" description="Endonuclease GajA/Old nuclease/RecF-like AAA" evidence="2">
    <location>
        <begin position="1"/>
        <end position="48"/>
    </location>
</feature>
<dbReference type="SUPFAM" id="SSF52540">
    <property type="entry name" value="P-loop containing nucleoside triphosphate hydrolases"/>
    <property type="match status" value="1"/>
</dbReference>
<dbReference type="PANTHER" id="PTHR32182">
    <property type="entry name" value="DNA REPLICATION AND REPAIR PROTEIN RECF"/>
    <property type="match status" value="1"/>
</dbReference>
<organism evidence="4 5">
    <name type="scientific">Nonomuraea corallina</name>
    <dbReference type="NCBI Taxonomy" id="2989783"/>
    <lineage>
        <taxon>Bacteria</taxon>
        <taxon>Bacillati</taxon>
        <taxon>Actinomycetota</taxon>
        <taxon>Actinomycetes</taxon>
        <taxon>Streptosporangiales</taxon>
        <taxon>Streptosporangiaceae</taxon>
        <taxon>Nonomuraea</taxon>
    </lineage>
</organism>
<evidence type="ECO:0000259" key="3">
    <source>
        <dbReference type="Pfam" id="PF13304"/>
    </source>
</evidence>
<evidence type="ECO:0000259" key="2">
    <source>
        <dbReference type="Pfam" id="PF13175"/>
    </source>
</evidence>
<keyword evidence="1" id="KW-0227">DNA damage</keyword>